<evidence type="ECO:0000313" key="1">
    <source>
        <dbReference type="EMBL" id="VAW90231.1"/>
    </source>
</evidence>
<name>A0A3B0ZF95_9ZZZZ</name>
<accession>A0A3B0ZF95</accession>
<dbReference type="EMBL" id="UOFQ01000178">
    <property type="protein sequence ID" value="VAW90231.1"/>
    <property type="molecule type" value="Genomic_DNA"/>
</dbReference>
<reference evidence="1" key="1">
    <citation type="submission" date="2018-06" db="EMBL/GenBank/DDBJ databases">
        <authorList>
            <person name="Zhirakovskaya E."/>
        </authorList>
    </citation>
    <scope>NUCLEOTIDE SEQUENCE</scope>
</reference>
<protein>
    <submittedName>
        <fullName evidence="1">Uncharacterized protein</fullName>
    </submittedName>
</protein>
<organism evidence="1">
    <name type="scientific">hydrothermal vent metagenome</name>
    <dbReference type="NCBI Taxonomy" id="652676"/>
    <lineage>
        <taxon>unclassified sequences</taxon>
        <taxon>metagenomes</taxon>
        <taxon>ecological metagenomes</taxon>
    </lineage>
</organism>
<dbReference type="AlphaFoldDB" id="A0A3B0ZF95"/>
<gene>
    <name evidence="1" type="ORF">MNBD_GAMMA17-1662</name>
</gene>
<sequence length="62" mass="7210">MKLKYPHQGLDWGYNWYNAFALNWIGSSLLAKRPVKSWQQFPGAEERNGLFSKIRVQAIAID</sequence>
<proteinExistence type="predicted"/>